<accession>A0A0G0M3W3</accession>
<gene>
    <name evidence="1" type="ORF">UT23_C0006G0043</name>
</gene>
<name>A0A0G0M3W3_9BACT</name>
<proteinExistence type="predicted"/>
<sequence length="155" mass="17658">MLDKNTVLVSAACVYRDVKGKPRWFFIKQTEVDGWEIPKVLVRKGESSVRAVLRLMGEKGGMSTRVLEEAGRAGGVTTINGRSLPQRHIYYLMMAKSLANETIGFSECLWLEYSKAVKKVNSKRDKTMLKAARETLEKWKKENQKRRNGLTFEAS</sequence>
<dbReference type="EMBL" id="LBWA01000006">
    <property type="protein sequence ID" value="KKQ98002.1"/>
    <property type="molecule type" value="Genomic_DNA"/>
</dbReference>
<dbReference type="Proteomes" id="UP000034325">
    <property type="component" value="Unassembled WGS sequence"/>
</dbReference>
<evidence type="ECO:0000313" key="1">
    <source>
        <dbReference type="EMBL" id="KKQ98002.1"/>
    </source>
</evidence>
<dbReference type="Gene3D" id="3.90.79.10">
    <property type="entry name" value="Nucleoside Triphosphate Pyrophosphohydrolase"/>
    <property type="match status" value="1"/>
</dbReference>
<dbReference type="AlphaFoldDB" id="A0A0G0M3W3"/>
<protein>
    <submittedName>
        <fullName evidence="1">Uncharacterized protein</fullName>
    </submittedName>
</protein>
<dbReference type="InterPro" id="IPR015797">
    <property type="entry name" value="NUDIX_hydrolase-like_dom_sf"/>
</dbReference>
<evidence type="ECO:0000313" key="2">
    <source>
        <dbReference type="Proteomes" id="UP000034325"/>
    </source>
</evidence>
<dbReference type="SUPFAM" id="SSF55811">
    <property type="entry name" value="Nudix"/>
    <property type="match status" value="1"/>
</dbReference>
<reference evidence="1 2" key="1">
    <citation type="journal article" date="2015" name="Nature">
        <title>rRNA introns, odd ribosomes, and small enigmatic genomes across a large radiation of phyla.</title>
        <authorList>
            <person name="Brown C.T."/>
            <person name="Hug L.A."/>
            <person name="Thomas B.C."/>
            <person name="Sharon I."/>
            <person name="Castelle C.J."/>
            <person name="Singh A."/>
            <person name="Wilkins M.J."/>
            <person name="Williams K.H."/>
            <person name="Banfield J.F."/>
        </authorList>
    </citation>
    <scope>NUCLEOTIDE SEQUENCE [LARGE SCALE GENOMIC DNA]</scope>
</reference>
<comment type="caution">
    <text evidence="1">The sequence shown here is derived from an EMBL/GenBank/DDBJ whole genome shotgun (WGS) entry which is preliminary data.</text>
</comment>
<organism evidence="1 2">
    <name type="scientific">Candidatus Woesebacteria bacterium GW2011_GWA1_39_12</name>
    <dbReference type="NCBI Taxonomy" id="1618549"/>
    <lineage>
        <taxon>Bacteria</taxon>
        <taxon>Candidatus Woeseibacteriota</taxon>
    </lineage>
</organism>